<dbReference type="InterPro" id="IPR008145">
    <property type="entry name" value="GK/Ca_channel_bsu"/>
</dbReference>
<proteinExistence type="inferred from homology"/>
<feature type="region of interest" description="Disordered" evidence="12">
    <location>
        <begin position="202"/>
        <end position="223"/>
    </location>
</feature>
<evidence type="ECO:0000259" key="13">
    <source>
        <dbReference type="PROSITE" id="PS50052"/>
    </source>
</evidence>
<evidence type="ECO:0000256" key="7">
    <source>
        <dbReference type="ARBA" id="ARBA00022777"/>
    </source>
</evidence>
<comment type="caution">
    <text evidence="14">The sequence shown here is derived from an EMBL/GenBank/DDBJ whole genome shotgun (WGS) entry which is preliminary data.</text>
</comment>
<evidence type="ECO:0000256" key="8">
    <source>
        <dbReference type="ARBA" id="ARBA00022840"/>
    </source>
</evidence>
<evidence type="ECO:0000313" key="14">
    <source>
        <dbReference type="EMBL" id="RAU92132.1"/>
    </source>
</evidence>
<name>A0A329KBP0_9MYCO</name>
<keyword evidence="11" id="KW-0963">Cytoplasm</keyword>
<evidence type="ECO:0000256" key="9">
    <source>
        <dbReference type="ARBA" id="ARBA00030128"/>
    </source>
</evidence>
<comment type="subcellular location">
    <subcellularLocation>
        <location evidence="11">Cytoplasm</location>
    </subcellularLocation>
</comment>
<dbReference type="Gene3D" id="3.30.63.10">
    <property type="entry name" value="Guanylate Kinase phosphate binding domain"/>
    <property type="match status" value="1"/>
</dbReference>
<keyword evidence="8 11" id="KW-0067">ATP-binding</keyword>
<feature type="region of interest" description="Disordered" evidence="12">
    <location>
        <begin position="1"/>
        <end position="23"/>
    </location>
</feature>
<comment type="similarity">
    <text evidence="2 11">Belongs to the guanylate kinase family.</text>
</comment>
<evidence type="ECO:0000256" key="5">
    <source>
        <dbReference type="ARBA" id="ARBA00022679"/>
    </source>
</evidence>
<feature type="binding site" evidence="11">
    <location>
        <begin position="28"/>
        <end position="35"/>
    </location>
    <ligand>
        <name>ATP</name>
        <dbReference type="ChEBI" id="CHEBI:30616"/>
    </ligand>
</feature>
<evidence type="ECO:0000256" key="3">
    <source>
        <dbReference type="ARBA" id="ARBA00012961"/>
    </source>
</evidence>
<dbReference type="HAMAP" id="MF_00328">
    <property type="entry name" value="Guanylate_kinase"/>
    <property type="match status" value="1"/>
</dbReference>
<sequence length="223" mass="23910">MSAGGGPDVQHGTRPEPSGNGRVVVLSGPSAVGKSTVVRCLRERVPDLHFSVSATTRAPRPGEVDGVDYHFVSPARFQQLIDEGALLEWAEIHSGLHRSGTLAEPIRTATANGFPVLIEVDLAGARAVKKAMPEALAVFLAPPSWEDLEARLLGRGTETPEVMQRRLETARIEMAAQNDFDRVVVNSQLESACSELVSLLVGTAPDRPDPSGQTRSRTTSQQD</sequence>
<keyword evidence="6 11" id="KW-0547">Nucleotide-binding</keyword>
<dbReference type="NCBIfam" id="TIGR03263">
    <property type="entry name" value="guanyl_kin"/>
    <property type="match status" value="1"/>
</dbReference>
<dbReference type="PANTHER" id="PTHR23117">
    <property type="entry name" value="GUANYLATE KINASE-RELATED"/>
    <property type="match status" value="1"/>
</dbReference>
<reference evidence="14 15" key="1">
    <citation type="submission" date="2018-06" db="EMBL/GenBank/DDBJ databases">
        <title>NTM in soil in Japan.</title>
        <authorList>
            <person name="Ohya K."/>
        </authorList>
    </citation>
    <scope>NUCLEOTIDE SEQUENCE [LARGE SCALE GENOMIC DNA]</scope>
    <source>
        <strain evidence="14 15">GF76</strain>
    </source>
</reference>
<feature type="domain" description="Guanylate kinase-like" evidence="13">
    <location>
        <begin position="21"/>
        <end position="201"/>
    </location>
</feature>
<dbReference type="Proteomes" id="UP000250347">
    <property type="component" value="Unassembled WGS sequence"/>
</dbReference>
<keyword evidence="7 11" id="KW-0418">Kinase</keyword>
<comment type="function">
    <text evidence="1 11">Essential for recycling GMP and indirectly, cGMP.</text>
</comment>
<evidence type="ECO:0000256" key="12">
    <source>
        <dbReference type="SAM" id="MobiDB-lite"/>
    </source>
</evidence>
<dbReference type="EC" id="2.7.4.8" evidence="3 11"/>
<dbReference type="GO" id="GO:0005829">
    <property type="term" value="C:cytosol"/>
    <property type="evidence" value="ECO:0007669"/>
    <property type="project" value="TreeGrafter"/>
</dbReference>
<dbReference type="SMART" id="SM00072">
    <property type="entry name" value="GuKc"/>
    <property type="match status" value="1"/>
</dbReference>
<dbReference type="InterPro" id="IPR027417">
    <property type="entry name" value="P-loop_NTPase"/>
</dbReference>
<dbReference type="InterPro" id="IPR008144">
    <property type="entry name" value="Guanylate_kin-like_dom"/>
</dbReference>
<gene>
    <name evidence="11" type="primary">gmk</name>
    <name evidence="14" type="ORF">DQP58_19210</name>
</gene>
<dbReference type="Gene3D" id="3.40.50.300">
    <property type="entry name" value="P-loop containing nucleotide triphosphate hydrolases"/>
    <property type="match status" value="1"/>
</dbReference>
<dbReference type="AlphaFoldDB" id="A0A329KBP0"/>
<evidence type="ECO:0000256" key="1">
    <source>
        <dbReference type="ARBA" id="ARBA00003531"/>
    </source>
</evidence>
<evidence type="ECO:0000256" key="11">
    <source>
        <dbReference type="HAMAP-Rule" id="MF_00328"/>
    </source>
</evidence>
<evidence type="ECO:0000313" key="15">
    <source>
        <dbReference type="Proteomes" id="UP000250347"/>
    </source>
</evidence>
<protein>
    <recommendedName>
        <fullName evidence="4 11">Guanylate kinase</fullName>
        <ecNumber evidence="3 11">2.7.4.8</ecNumber>
    </recommendedName>
    <alternativeName>
        <fullName evidence="9 11">GMP kinase</fullName>
    </alternativeName>
</protein>
<dbReference type="Pfam" id="PF00625">
    <property type="entry name" value="Guanylate_kin"/>
    <property type="match status" value="1"/>
</dbReference>
<evidence type="ECO:0000256" key="10">
    <source>
        <dbReference type="ARBA" id="ARBA00048594"/>
    </source>
</evidence>
<dbReference type="PROSITE" id="PS50052">
    <property type="entry name" value="GUANYLATE_KINASE_2"/>
    <property type="match status" value="1"/>
</dbReference>
<evidence type="ECO:0000256" key="4">
    <source>
        <dbReference type="ARBA" id="ARBA00016296"/>
    </source>
</evidence>
<dbReference type="InterPro" id="IPR020590">
    <property type="entry name" value="Guanylate_kinase_CS"/>
</dbReference>
<accession>A0A329KBP0</accession>
<feature type="compositionally biased region" description="Polar residues" evidence="12">
    <location>
        <begin position="211"/>
        <end position="223"/>
    </location>
</feature>
<dbReference type="GO" id="GO:0005524">
    <property type="term" value="F:ATP binding"/>
    <property type="evidence" value="ECO:0007669"/>
    <property type="project" value="UniProtKB-UniRule"/>
</dbReference>
<keyword evidence="5 11" id="KW-0808">Transferase</keyword>
<comment type="catalytic activity">
    <reaction evidence="10 11">
        <text>GMP + ATP = GDP + ADP</text>
        <dbReference type="Rhea" id="RHEA:20780"/>
        <dbReference type="ChEBI" id="CHEBI:30616"/>
        <dbReference type="ChEBI" id="CHEBI:58115"/>
        <dbReference type="ChEBI" id="CHEBI:58189"/>
        <dbReference type="ChEBI" id="CHEBI:456216"/>
        <dbReference type="EC" id="2.7.4.8"/>
    </reaction>
</comment>
<dbReference type="GO" id="GO:0004385">
    <property type="term" value="F:GMP kinase activity"/>
    <property type="evidence" value="ECO:0007669"/>
    <property type="project" value="UniProtKB-UniRule"/>
</dbReference>
<dbReference type="SUPFAM" id="SSF52540">
    <property type="entry name" value="P-loop containing nucleoside triphosphate hydrolases"/>
    <property type="match status" value="1"/>
</dbReference>
<dbReference type="PROSITE" id="PS00856">
    <property type="entry name" value="GUANYLATE_KINASE_1"/>
    <property type="match status" value="1"/>
</dbReference>
<dbReference type="CDD" id="cd00071">
    <property type="entry name" value="GMPK"/>
    <property type="match status" value="1"/>
</dbReference>
<dbReference type="RefSeq" id="WP_112709831.1">
    <property type="nucleotide sequence ID" value="NZ_QMEU01000072.1"/>
</dbReference>
<evidence type="ECO:0000256" key="6">
    <source>
        <dbReference type="ARBA" id="ARBA00022741"/>
    </source>
</evidence>
<organism evidence="14 15">
    <name type="scientific">Mycobacterium colombiense</name>
    <dbReference type="NCBI Taxonomy" id="339268"/>
    <lineage>
        <taxon>Bacteria</taxon>
        <taxon>Bacillati</taxon>
        <taxon>Actinomycetota</taxon>
        <taxon>Actinomycetes</taxon>
        <taxon>Mycobacteriales</taxon>
        <taxon>Mycobacteriaceae</taxon>
        <taxon>Mycobacterium</taxon>
        <taxon>Mycobacterium avium complex (MAC)</taxon>
    </lineage>
</organism>
<dbReference type="InterPro" id="IPR017665">
    <property type="entry name" value="Guanylate_kinase"/>
</dbReference>
<dbReference type="EMBL" id="QMEU01000072">
    <property type="protein sequence ID" value="RAU92132.1"/>
    <property type="molecule type" value="Genomic_DNA"/>
</dbReference>
<evidence type="ECO:0000256" key="2">
    <source>
        <dbReference type="ARBA" id="ARBA00005790"/>
    </source>
</evidence>
<dbReference type="FunFam" id="3.30.63.10:FF:000002">
    <property type="entry name" value="Guanylate kinase 1"/>
    <property type="match status" value="1"/>
</dbReference>
<dbReference type="PANTHER" id="PTHR23117:SF13">
    <property type="entry name" value="GUANYLATE KINASE"/>
    <property type="match status" value="1"/>
</dbReference>